<dbReference type="KEGG" id="psuu:Psuf_003530"/>
<sequence>MHRRPPRTRLVAATLATALAGTAAVATATAGHAAAAGCRVAYTVGAQWGGGFTGDVGIAARPRVLAQVRQDGAANGDLSGAVCSTKASGVGWNEGGRV</sequence>
<dbReference type="EMBL" id="AP022871">
    <property type="protein sequence ID" value="BCB83040.1"/>
    <property type="molecule type" value="Genomic_DNA"/>
</dbReference>
<feature type="signal peptide" evidence="1">
    <location>
        <begin position="1"/>
        <end position="28"/>
    </location>
</feature>
<reference evidence="2 3" key="1">
    <citation type="submission" date="2020-03" db="EMBL/GenBank/DDBJ databases">
        <title>Whole genome shotgun sequence of Phytohabitans suffuscus NBRC 105367.</title>
        <authorList>
            <person name="Komaki H."/>
            <person name="Tamura T."/>
        </authorList>
    </citation>
    <scope>NUCLEOTIDE SEQUENCE [LARGE SCALE GENOMIC DNA]</scope>
    <source>
        <strain evidence="2 3">NBRC 105367</strain>
    </source>
</reference>
<organism evidence="2 3">
    <name type="scientific">Phytohabitans suffuscus</name>
    <dbReference type="NCBI Taxonomy" id="624315"/>
    <lineage>
        <taxon>Bacteria</taxon>
        <taxon>Bacillati</taxon>
        <taxon>Actinomycetota</taxon>
        <taxon>Actinomycetes</taxon>
        <taxon>Micromonosporales</taxon>
        <taxon>Micromonosporaceae</taxon>
    </lineage>
</organism>
<feature type="chain" id="PRO_5039385903" evidence="1">
    <location>
        <begin position="29"/>
        <end position="98"/>
    </location>
</feature>
<gene>
    <name evidence="2" type="ORF">Psuf_003530</name>
</gene>
<dbReference type="RefSeq" id="WP_173153054.1">
    <property type="nucleotide sequence ID" value="NZ_AP022871.1"/>
</dbReference>
<dbReference type="AlphaFoldDB" id="A0A6F8YAF8"/>
<evidence type="ECO:0000256" key="1">
    <source>
        <dbReference type="SAM" id="SignalP"/>
    </source>
</evidence>
<keyword evidence="3" id="KW-1185">Reference proteome</keyword>
<evidence type="ECO:0000313" key="2">
    <source>
        <dbReference type="EMBL" id="BCB83040.1"/>
    </source>
</evidence>
<reference evidence="2 3" key="2">
    <citation type="submission" date="2020-03" db="EMBL/GenBank/DDBJ databases">
        <authorList>
            <person name="Ichikawa N."/>
            <person name="Kimura A."/>
            <person name="Kitahashi Y."/>
            <person name="Uohara A."/>
        </authorList>
    </citation>
    <scope>NUCLEOTIDE SEQUENCE [LARGE SCALE GENOMIC DNA]</scope>
    <source>
        <strain evidence="2 3">NBRC 105367</strain>
    </source>
</reference>
<evidence type="ECO:0000313" key="3">
    <source>
        <dbReference type="Proteomes" id="UP000503011"/>
    </source>
</evidence>
<name>A0A6F8YAF8_9ACTN</name>
<dbReference type="Proteomes" id="UP000503011">
    <property type="component" value="Chromosome"/>
</dbReference>
<protein>
    <submittedName>
        <fullName evidence="2">Uncharacterized protein</fullName>
    </submittedName>
</protein>
<proteinExistence type="predicted"/>
<keyword evidence="1" id="KW-0732">Signal</keyword>
<accession>A0A6F8YAF8</accession>